<feature type="domain" description="Glycosyltransferase 2-like" evidence="3">
    <location>
        <begin position="12"/>
        <end position="147"/>
    </location>
</feature>
<gene>
    <name evidence="4" type="ORF">GCM10022291_05650</name>
</gene>
<keyword evidence="5" id="KW-1185">Reference proteome</keyword>
<accession>A0ABP8C1C2</accession>
<dbReference type="PANTHER" id="PTHR22916:SF51">
    <property type="entry name" value="GLYCOSYLTRANSFERASE EPSH-RELATED"/>
    <property type="match status" value="1"/>
</dbReference>
<comment type="caution">
    <text evidence="4">The sequence shown here is derived from an EMBL/GenBank/DDBJ whole genome shotgun (WGS) entry which is preliminary data.</text>
</comment>
<dbReference type="Proteomes" id="UP001501496">
    <property type="component" value="Unassembled WGS sequence"/>
</dbReference>
<keyword evidence="1" id="KW-0328">Glycosyltransferase</keyword>
<dbReference type="PANTHER" id="PTHR22916">
    <property type="entry name" value="GLYCOSYLTRANSFERASE"/>
    <property type="match status" value="1"/>
</dbReference>
<dbReference type="InterPro" id="IPR001173">
    <property type="entry name" value="Glyco_trans_2-like"/>
</dbReference>
<evidence type="ECO:0000256" key="2">
    <source>
        <dbReference type="ARBA" id="ARBA00022679"/>
    </source>
</evidence>
<sequence length="342" mass="40882">MQILNKMNPKVSIIIPIYNSYSFLERCFSSLENQSLKDLEFILINDGSVDDSESLCHIYSKKDERFKYYFKENGGLSSARNYGLNKAKGDYIFFLDSDDYIEAETCNTLYKLAEKQNIDLLNFGYKYIYNDRSEKRNSVFPKNKIITRDYILDKLKRDTVKNKLLWFSTTYFYKRAFLSKHHLTFNPSILLGEDSEFNLRCLLSAKRLYSINDHFYNYVFNTNSLTQANYKHNLLPKFYSQFESRLAVHNKFNLLEPAYLLEISRNYIEHSLFQIFNNIYKNKTKVLNPLSELKKIRTHELYKFCFKHYKFSNSCGIKKKVLIFLFKYNFLVILNSLLKKRF</sequence>
<keyword evidence="2" id="KW-0808">Transferase</keyword>
<evidence type="ECO:0000313" key="5">
    <source>
        <dbReference type="Proteomes" id="UP001501496"/>
    </source>
</evidence>
<name>A0ABP8C1C2_9FLAO</name>
<protein>
    <submittedName>
        <fullName evidence="4">Glycosyltransferase</fullName>
    </submittedName>
</protein>
<dbReference type="EMBL" id="BAABCA010000001">
    <property type="protein sequence ID" value="GAA4231979.1"/>
    <property type="molecule type" value="Genomic_DNA"/>
</dbReference>
<reference evidence="5" key="1">
    <citation type="journal article" date="2019" name="Int. J. Syst. Evol. Microbiol.">
        <title>The Global Catalogue of Microorganisms (GCM) 10K type strain sequencing project: providing services to taxonomists for standard genome sequencing and annotation.</title>
        <authorList>
            <consortium name="The Broad Institute Genomics Platform"/>
            <consortium name="The Broad Institute Genome Sequencing Center for Infectious Disease"/>
            <person name="Wu L."/>
            <person name="Ma J."/>
        </authorList>
    </citation>
    <scope>NUCLEOTIDE SEQUENCE [LARGE SCALE GENOMIC DNA]</scope>
    <source>
        <strain evidence="5">JCM 17630</strain>
    </source>
</reference>
<dbReference type="Pfam" id="PF00535">
    <property type="entry name" value="Glycos_transf_2"/>
    <property type="match status" value="1"/>
</dbReference>
<evidence type="ECO:0000259" key="3">
    <source>
        <dbReference type="Pfam" id="PF00535"/>
    </source>
</evidence>
<dbReference type="Gene3D" id="3.90.550.10">
    <property type="entry name" value="Spore Coat Polysaccharide Biosynthesis Protein SpsA, Chain A"/>
    <property type="match status" value="1"/>
</dbReference>
<dbReference type="InterPro" id="IPR029044">
    <property type="entry name" value="Nucleotide-diphossugar_trans"/>
</dbReference>
<dbReference type="CDD" id="cd00761">
    <property type="entry name" value="Glyco_tranf_GTA_type"/>
    <property type="match status" value="1"/>
</dbReference>
<dbReference type="SUPFAM" id="SSF53448">
    <property type="entry name" value="Nucleotide-diphospho-sugar transferases"/>
    <property type="match status" value="1"/>
</dbReference>
<evidence type="ECO:0000256" key="1">
    <source>
        <dbReference type="ARBA" id="ARBA00022676"/>
    </source>
</evidence>
<proteinExistence type="predicted"/>
<organism evidence="4 5">
    <name type="scientific">Postechiella marina</name>
    <dbReference type="NCBI Taxonomy" id="943941"/>
    <lineage>
        <taxon>Bacteria</taxon>
        <taxon>Pseudomonadati</taxon>
        <taxon>Bacteroidota</taxon>
        <taxon>Flavobacteriia</taxon>
        <taxon>Flavobacteriales</taxon>
        <taxon>Flavobacteriaceae</taxon>
        <taxon>Postechiella</taxon>
    </lineage>
</organism>
<evidence type="ECO:0000313" key="4">
    <source>
        <dbReference type="EMBL" id="GAA4231979.1"/>
    </source>
</evidence>